<sequence length="448" mass="50872">MRLTNKIHLYTTVLFVLLLVLINVAVYLSFSRMMYSSELEQTQAEAEQIVSGVNQSNQKNKDLLLAYVPINGVVQIVSRSGDLTSAVTSPGYGYLYDDTVQFYSEEVTNLIEIRGTKNAMVSLPVIWKNGEVASLQVTESLAAIERNLNVLRIVLIVVTLLAIIPLFISARVLSKLITRPITSMTTTMQDIRESGRFKRLDLPKKSKDELYLMGETFNEMIDLLRTNYERQEQFVSNASHELKTPLTVIESYSSLLKRRGKNDGQIFDESVEAIHSEAVRMKDLTEQLLLLAKSDEQWNVDITKTNLERFLHETIRSYEKAYKRNVELHIDEDLTTLTDAQKLKQLLYIFMDNARKYSEDGIHVRVFKEKDYACIQIIDHGIGIAEADIERVFDRFYRIDKARSRKSGGVGLGLALAKDLAKAVGAELFLQSEEEVGTKATIKLPLSQ</sequence>
<evidence type="ECO:0000259" key="15">
    <source>
        <dbReference type="PROSITE" id="PS50109"/>
    </source>
</evidence>
<dbReference type="RefSeq" id="WP_244753951.1">
    <property type="nucleotide sequence ID" value="NZ_CP095074.1"/>
</dbReference>
<evidence type="ECO:0000256" key="10">
    <source>
        <dbReference type="ARBA" id="ARBA00022840"/>
    </source>
</evidence>
<evidence type="ECO:0000256" key="12">
    <source>
        <dbReference type="ARBA" id="ARBA00023012"/>
    </source>
</evidence>
<dbReference type="EC" id="2.7.13.3" evidence="3"/>
<keyword evidence="10" id="KW-0067">ATP-binding</keyword>
<evidence type="ECO:0000256" key="1">
    <source>
        <dbReference type="ARBA" id="ARBA00000085"/>
    </source>
</evidence>
<dbReference type="EMBL" id="CP095074">
    <property type="protein sequence ID" value="UOQ94297.1"/>
    <property type="molecule type" value="Genomic_DNA"/>
</dbReference>
<keyword evidence="9 17" id="KW-0418">Kinase</keyword>
<evidence type="ECO:0000313" key="18">
    <source>
        <dbReference type="Proteomes" id="UP000831880"/>
    </source>
</evidence>
<comment type="catalytic activity">
    <reaction evidence="1">
        <text>ATP + protein L-histidine = ADP + protein N-phospho-L-histidine.</text>
        <dbReference type="EC" id="2.7.13.3"/>
    </reaction>
</comment>
<reference evidence="17 18" key="1">
    <citation type="submission" date="2022-04" db="EMBL/GenBank/DDBJ databases">
        <title>Halobacillus sp. isolated from saltern.</title>
        <authorList>
            <person name="Won M."/>
            <person name="Lee C.-M."/>
            <person name="Woen H.-Y."/>
            <person name="Kwon S.-W."/>
        </authorList>
    </citation>
    <scope>NUCLEOTIDE SEQUENCE [LARGE SCALE GENOMIC DNA]</scope>
    <source>
        <strain evidence="17 18">SSTM10-2</strain>
    </source>
</reference>
<dbReference type="InterPro" id="IPR036097">
    <property type="entry name" value="HisK_dim/P_sf"/>
</dbReference>
<evidence type="ECO:0000256" key="6">
    <source>
        <dbReference type="ARBA" id="ARBA00022679"/>
    </source>
</evidence>
<evidence type="ECO:0000313" key="17">
    <source>
        <dbReference type="EMBL" id="UOQ94297.1"/>
    </source>
</evidence>
<dbReference type="Pfam" id="PF00672">
    <property type="entry name" value="HAMP"/>
    <property type="match status" value="1"/>
</dbReference>
<accession>A0ABY4H5S9</accession>
<protein>
    <recommendedName>
        <fullName evidence="3">histidine kinase</fullName>
        <ecNumber evidence="3">2.7.13.3</ecNumber>
    </recommendedName>
</protein>
<dbReference type="PROSITE" id="PS50885">
    <property type="entry name" value="HAMP"/>
    <property type="match status" value="1"/>
</dbReference>
<dbReference type="InterPro" id="IPR036890">
    <property type="entry name" value="HATPase_C_sf"/>
</dbReference>
<dbReference type="Pfam" id="PF02518">
    <property type="entry name" value="HATPase_c"/>
    <property type="match status" value="1"/>
</dbReference>
<dbReference type="SUPFAM" id="SSF55874">
    <property type="entry name" value="ATPase domain of HSP90 chaperone/DNA topoisomerase II/histidine kinase"/>
    <property type="match status" value="1"/>
</dbReference>
<gene>
    <name evidence="17" type="ORF">MUO14_04865</name>
</gene>
<dbReference type="CDD" id="cd00082">
    <property type="entry name" value="HisKA"/>
    <property type="match status" value="1"/>
</dbReference>
<keyword evidence="4" id="KW-1003">Cell membrane</keyword>
<dbReference type="SMART" id="SM00387">
    <property type="entry name" value="HATPase_c"/>
    <property type="match status" value="1"/>
</dbReference>
<dbReference type="InterPro" id="IPR050428">
    <property type="entry name" value="TCS_sensor_his_kinase"/>
</dbReference>
<dbReference type="InterPro" id="IPR003594">
    <property type="entry name" value="HATPase_dom"/>
</dbReference>
<proteinExistence type="predicted"/>
<dbReference type="GO" id="GO:0016301">
    <property type="term" value="F:kinase activity"/>
    <property type="evidence" value="ECO:0007669"/>
    <property type="project" value="UniProtKB-KW"/>
</dbReference>
<dbReference type="InterPro" id="IPR003661">
    <property type="entry name" value="HisK_dim/P_dom"/>
</dbReference>
<dbReference type="InterPro" id="IPR004358">
    <property type="entry name" value="Sig_transdc_His_kin-like_C"/>
</dbReference>
<keyword evidence="13 14" id="KW-0472">Membrane</keyword>
<dbReference type="CDD" id="cd06225">
    <property type="entry name" value="HAMP"/>
    <property type="match status" value="1"/>
</dbReference>
<keyword evidence="11 14" id="KW-1133">Transmembrane helix</keyword>
<dbReference type="Gene3D" id="1.10.287.130">
    <property type="match status" value="1"/>
</dbReference>
<dbReference type="Pfam" id="PF00512">
    <property type="entry name" value="HisKA"/>
    <property type="match status" value="1"/>
</dbReference>
<keyword evidence="5" id="KW-0597">Phosphoprotein</keyword>
<dbReference type="InterPro" id="IPR003660">
    <property type="entry name" value="HAMP_dom"/>
</dbReference>
<dbReference type="Proteomes" id="UP000831880">
    <property type="component" value="Chromosome"/>
</dbReference>
<evidence type="ECO:0000256" key="14">
    <source>
        <dbReference type="SAM" id="Phobius"/>
    </source>
</evidence>
<dbReference type="SMART" id="SM00388">
    <property type="entry name" value="HisKA"/>
    <property type="match status" value="1"/>
</dbReference>
<name>A0ABY4H5S9_9BACI</name>
<evidence type="ECO:0000256" key="9">
    <source>
        <dbReference type="ARBA" id="ARBA00022777"/>
    </source>
</evidence>
<dbReference type="SMART" id="SM00304">
    <property type="entry name" value="HAMP"/>
    <property type="match status" value="1"/>
</dbReference>
<evidence type="ECO:0000256" key="7">
    <source>
        <dbReference type="ARBA" id="ARBA00022692"/>
    </source>
</evidence>
<evidence type="ECO:0000256" key="5">
    <source>
        <dbReference type="ARBA" id="ARBA00022553"/>
    </source>
</evidence>
<feature type="domain" description="Histidine kinase" evidence="15">
    <location>
        <begin position="237"/>
        <end position="448"/>
    </location>
</feature>
<feature type="transmembrane region" description="Helical" evidence="14">
    <location>
        <begin position="150"/>
        <end position="173"/>
    </location>
</feature>
<evidence type="ECO:0000256" key="2">
    <source>
        <dbReference type="ARBA" id="ARBA00004651"/>
    </source>
</evidence>
<feature type="transmembrane region" description="Helical" evidence="14">
    <location>
        <begin position="7"/>
        <end position="30"/>
    </location>
</feature>
<evidence type="ECO:0000256" key="11">
    <source>
        <dbReference type="ARBA" id="ARBA00022989"/>
    </source>
</evidence>
<dbReference type="PANTHER" id="PTHR45436:SF5">
    <property type="entry name" value="SENSOR HISTIDINE KINASE TRCS"/>
    <property type="match status" value="1"/>
</dbReference>
<dbReference type="SUPFAM" id="SSF158472">
    <property type="entry name" value="HAMP domain-like"/>
    <property type="match status" value="1"/>
</dbReference>
<comment type="subcellular location">
    <subcellularLocation>
        <location evidence="2">Cell membrane</location>
        <topology evidence="2">Multi-pass membrane protein</topology>
    </subcellularLocation>
</comment>
<dbReference type="SUPFAM" id="SSF47384">
    <property type="entry name" value="Homodimeric domain of signal transducing histidine kinase"/>
    <property type="match status" value="1"/>
</dbReference>
<dbReference type="InterPro" id="IPR005467">
    <property type="entry name" value="His_kinase_dom"/>
</dbReference>
<keyword evidence="6" id="KW-0808">Transferase</keyword>
<evidence type="ECO:0000256" key="4">
    <source>
        <dbReference type="ARBA" id="ARBA00022475"/>
    </source>
</evidence>
<feature type="domain" description="HAMP" evidence="16">
    <location>
        <begin position="175"/>
        <end position="229"/>
    </location>
</feature>
<dbReference type="PRINTS" id="PR00344">
    <property type="entry name" value="BCTRLSENSOR"/>
</dbReference>
<keyword evidence="18" id="KW-1185">Reference proteome</keyword>
<evidence type="ECO:0000259" key="16">
    <source>
        <dbReference type="PROSITE" id="PS50885"/>
    </source>
</evidence>
<evidence type="ECO:0000256" key="13">
    <source>
        <dbReference type="ARBA" id="ARBA00023136"/>
    </source>
</evidence>
<keyword evidence="7 14" id="KW-0812">Transmembrane</keyword>
<dbReference type="Gene3D" id="6.10.340.10">
    <property type="match status" value="1"/>
</dbReference>
<dbReference type="Gene3D" id="3.30.565.10">
    <property type="entry name" value="Histidine kinase-like ATPase, C-terminal domain"/>
    <property type="match status" value="1"/>
</dbReference>
<dbReference type="PANTHER" id="PTHR45436">
    <property type="entry name" value="SENSOR HISTIDINE KINASE YKOH"/>
    <property type="match status" value="1"/>
</dbReference>
<evidence type="ECO:0000256" key="3">
    <source>
        <dbReference type="ARBA" id="ARBA00012438"/>
    </source>
</evidence>
<keyword evidence="8" id="KW-0547">Nucleotide-binding</keyword>
<organism evidence="17 18">
    <name type="scientific">Halobacillus shinanisalinarum</name>
    <dbReference type="NCBI Taxonomy" id="2932258"/>
    <lineage>
        <taxon>Bacteria</taxon>
        <taxon>Bacillati</taxon>
        <taxon>Bacillota</taxon>
        <taxon>Bacilli</taxon>
        <taxon>Bacillales</taxon>
        <taxon>Bacillaceae</taxon>
        <taxon>Halobacillus</taxon>
    </lineage>
</organism>
<keyword evidence="12" id="KW-0902">Two-component regulatory system</keyword>
<evidence type="ECO:0000256" key="8">
    <source>
        <dbReference type="ARBA" id="ARBA00022741"/>
    </source>
</evidence>
<dbReference type="PROSITE" id="PS50109">
    <property type="entry name" value="HIS_KIN"/>
    <property type="match status" value="1"/>
</dbReference>